<organism evidence="1 2">
    <name type="scientific">Larkinella bovis</name>
    <dbReference type="NCBI Taxonomy" id="683041"/>
    <lineage>
        <taxon>Bacteria</taxon>
        <taxon>Pseudomonadati</taxon>
        <taxon>Bacteroidota</taxon>
        <taxon>Cytophagia</taxon>
        <taxon>Cytophagales</taxon>
        <taxon>Spirosomataceae</taxon>
        <taxon>Larkinella</taxon>
    </lineage>
</organism>
<comment type="caution">
    <text evidence="1">The sequence shown here is derived from an EMBL/GenBank/DDBJ whole genome shotgun (WGS) entry which is preliminary data.</text>
</comment>
<proteinExistence type="predicted"/>
<dbReference type="EMBL" id="JBHSMA010000004">
    <property type="protein sequence ID" value="MFC5410697.1"/>
    <property type="molecule type" value="Genomic_DNA"/>
</dbReference>
<dbReference type="Proteomes" id="UP001596106">
    <property type="component" value="Unassembled WGS sequence"/>
</dbReference>
<protein>
    <recommendedName>
        <fullName evidence="3">CopG family transcriptional regulator</fullName>
    </recommendedName>
</protein>
<accession>A0ABW0IF04</accession>
<reference evidence="2" key="1">
    <citation type="journal article" date="2019" name="Int. J. Syst. Evol. Microbiol.">
        <title>The Global Catalogue of Microorganisms (GCM) 10K type strain sequencing project: providing services to taxonomists for standard genome sequencing and annotation.</title>
        <authorList>
            <consortium name="The Broad Institute Genomics Platform"/>
            <consortium name="The Broad Institute Genome Sequencing Center for Infectious Disease"/>
            <person name="Wu L."/>
            <person name="Ma J."/>
        </authorList>
    </citation>
    <scope>NUCLEOTIDE SEQUENCE [LARGE SCALE GENOMIC DNA]</scope>
    <source>
        <strain evidence="2">CCUG 55250</strain>
    </source>
</reference>
<name>A0ABW0IF04_9BACT</name>
<evidence type="ECO:0008006" key="3">
    <source>
        <dbReference type="Google" id="ProtNLM"/>
    </source>
</evidence>
<evidence type="ECO:0000313" key="1">
    <source>
        <dbReference type="EMBL" id="MFC5410697.1"/>
    </source>
</evidence>
<sequence>MKKHNKTFAISESDNSKIIAMAEILGEKQVDVLSRAINYLYDNIEAVSAEALKKRSEEIKKRLSGLK</sequence>
<dbReference type="RefSeq" id="WP_379846615.1">
    <property type="nucleotide sequence ID" value="NZ_JBHSMA010000004.1"/>
</dbReference>
<gene>
    <name evidence="1" type="ORF">ACFPMF_15345</name>
</gene>
<evidence type="ECO:0000313" key="2">
    <source>
        <dbReference type="Proteomes" id="UP001596106"/>
    </source>
</evidence>
<keyword evidence="2" id="KW-1185">Reference proteome</keyword>